<evidence type="ECO:0000256" key="2">
    <source>
        <dbReference type="ARBA" id="ARBA00022679"/>
    </source>
</evidence>
<dbReference type="Gene3D" id="3.30.460.10">
    <property type="entry name" value="Beta Polymerase, domain 2"/>
    <property type="match status" value="1"/>
</dbReference>
<evidence type="ECO:0000313" key="8">
    <source>
        <dbReference type="EMBL" id="CAA3005533.1"/>
    </source>
</evidence>
<dbReference type="GO" id="GO:0016779">
    <property type="term" value="F:nucleotidyltransferase activity"/>
    <property type="evidence" value="ECO:0007669"/>
    <property type="project" value="InterPro"/>
</dbReference>
<proteinExistence type="inferred from homology"/>
<reference evidence="8 9" key="1">
    <citation type="submission" date="2019-12" db="EMBL/GenBank/DDBJ databases">
        <authorList>
            <person name="Alioto T."/>
            <person name="Alioto T."/>
            <person name="Gomez Garrido J."/>
        </authorList>
    </citation>
    <scope>NUCLEOTIDE SEQUENCE [LARGE SCALE GENOMIC DNA]</scope>
</reference>
<keyword evidence="9" id="KW-1185">Reference proteome</keyword>
<dbReference type="InterPro" id="IPR043519">
    <property type="entry name" value="NT_sf"/>
</dbReference>
<dbReference type="OrthoDB" id="445712at2759"/>
<evidence type="ECO:0000256" key="4">
    <source>
        <dbReference type="RuleBase" id="RU003953"/>
    </source>
</evidence>
<dbReference type="GO" id="GO:0003723">
    <property type="term" value="F:RNA binding"/>
    <property type="evidence" value="ECO:0007669"/>
    <property type="project" value="UniProtKB-KW"/>
</dbReference>
<accession>A0A8S0TIQ5</accession>
<feature type="compositionally biased region" description="Polar residues" evidence="5">
    <location>
        <begin position="724"/>
        <end position="734"/>
    </location>
</feature>
<feature type="compositionally biased region" description="Basic and acidic residues" evidence="5">
    <location>
        <begin position="680"/>
        <end position="701"/>
    </location>
</feature>
<name>A0A8S0TIQ5_OLEEU</name>
<dbReference type="PANTHER" id="PTHR43051">
    <property type="entry name" value="POLYNUCLEOTIDE ADENYLYLTRANSFERASE FAMILY PROTEIN"/>
    <property type="match status" value="1"/>
</dbReference>
<dbReference type="EMBL" id="CACTIH010007246">
    <property type="protein sequence ID" value="CAA3005533.1"/>
    <property type="molecule type" value="Genomic_DNA"/>
</dbReference>
<evidence type="ECO:0000256" key="1">
    <source>
        <dbReference type="ARBA" id="ARBA00007265"/>
    </source>
</evidence>
<evidence type="ECO:0000256" key="3">
    <source>
        <dbReference type="ARBA" id="ARBA00022741"/>
    </source>
</evidence>
<dbReference type="Gramene" id="OE9A039161T1">
    <property type="protein sequence ID" value="OE9A039161C1"/>
    <property type="gene ID" value="OE9A039161"/>
</dbReference>
<dbReference type="SUPFAM" id="SSF81301">
    <property type="entry name" value="Nucleotidyltransferase"/>
    <property type="match status" value="1"/>
</dbReference>
<dbReference type="GO" id="GO:0000166">
    <property type="term" value="F:nucleotide binding"/>
    <property type="evidence" value="ECO:0007669"/>
    <property type="project" value="UniProtKB-KW"/>
</dbReference>
<feature type="domain" description="tRNA nucleotidyltransferase/poly(A) polymerase RNA and SrmB- binding" evidence="7">
    <location>
        <begin position="248"/>
        <end position="308"/>
    </location>
</feature>
<dbReference type="CDD" id="cd05398">
    <property type="entry name" value="NT_ClassII-CCAase"/>
    <property type="match status" value="1"/>
</dbReference>
<keyword evidence="2 4" id="KW-0808">Transferase</keyword>
<dbReference type="SUPFAM" id="SSF81891">
    <property type="entry name" value="Poly A polymerase C-terminal region-like"/>
    <property type="match status" value="1"/>
</dbReference>
<evidence type="ECO:0000259" key="6">
    <source>
        <dbReference type="Pfam" id="PF01743"/>
    </source>
</evidence>
<feature type="compositionally biased region" description="Basic residues" evidence="5">
    <location>
        <begin position="667"/>
        <end position="677"/>
    </location>
</feature>
<dbReference type="Pfam" id="PF01743">
    <property type="entry name" value="PolyA_pol"/>
    <property type="match status" value="1"/>
</dbReference>
<sequence>MALSQPAKSKPLLCTRKSFLILQRLKGTFVEEGCQLRSSGDMGSASGSSLRLSRDNFSKWRKLDSRSLGITRSMISLSSWIVLKILRSAGFDAYLVGGCVRDLLLNKVPKDFDVITTAGLKQIRKKFHSAVIVGRRFPICRVSVKGSIVEVSSFQTVAEQSERKEVCMSQMPADCTQGDLTRWKNCMQRDFTINCLFFDPFVNGIFDYTNAMTDLRSLKLQTVIPAHLSFKEDRARILRGLRLAARLNFSFSKETEDAIHNLSSSIAGLEKSRAWLELNYMLSYGAAEPSLLLLHKFKLLEIFLPCHAMYLAKQAGKQPGLRSSMLMRLFFNLDQLITCDRPCDSTLWVALLVFHLALIYNPQQAVVVLTLASVLYHGKWKDSIKFAREHAPDTCIYAPEVLNTSDFLSDNDIAERVTQFVVQVQNSVDLLVDTDCLLKAMASFPEFTCSGLVFVSRKMGQHVEHVFNILTKDITSLKTHRNSLEIDYRLLGEGNVREIRFVLGKIILDTLVCEDDKDIEVSKRIKFDSQAIDFPQNMEFENIRQTSICIRKGDSISKIGKKRSLSLPDNELLLDNASKTRYLEGNSYVDNLSENQKTGVCKQPMEMAEIKQDSMEERDCQGVAEKSQKVSGKENVCLPKDCSTNDTENVESSDLHQGAISQMLGKSQHKLTAKKQKVVANKEYRESPEKHIKSFEKAHDKVTKRHHMPEEKHHLPKERIKRQGTATGNETSDSPAYGLATEEKEKDELGKSEKQGRRGPKLSSLFK</sequence>
<evidence type="ECO:0000259" key="7">
    <source>
        <dbReference type="Pfam" id="PF12627"/>
    </source>
</evidence>
<dbReference type="GO" id="GO:0001680">
    <property type="term" value="P:tRNA 3'-terminal CCA addition"/>
    <property type="evidence" value="ECO:0007669"/>
    <property type="project" value="UniProtKB-ARBA"/>
</dbReference>
<dbReference type="InterPro" id="IPR002646">
    <property type="entry name" value="PolA_pol_head_dom"/>
</dbReference>
<dbReference type="InterPro" id="IPR032828">
    <property type="entry name" value="PolyA_RNA-bd"/>
</dbReference>
<dbReference type="PANTHER" id="PTHR43051:SF1">
    <property type="entry name" value="POLYNUCLEOTIDE ADENYLYLTRANSFERASE FAMILY PROTEIN"/>
    <property type="match status" value="1"/>
</dbReference>
<dbReference type="AlphaFoldDB" id="A0A8S0TIQ5"/>
<keyword evidence="4" id="KW-0694">RNA-binding</keyword>
<protein>
    <submittedName>
        <fullName evidence="8">Uncharacterized protein LOC111387420</fullName>
    </submittedName>
</protein>
<organism evidence="8 9">
    <name type="scientific">Olea europaea subsp. europaea</name>
    <dbReference type="NCBI Taxonomy" id="158383"/>
    <lineage>
        <taxon>Eukaryota</taxon>
        <taxon>Viridiplantae</taxon>
        <taxon>Streptophyta</taxon>
        <taxon>Embryophyta</taxon>
        <taxon>Tracheophyta</taxon>
        <taxon>Spermatophyta</taxon>
        <taxon>Magnoliopsida</taxon>
        <taxon>eudicotyledons</taxon>
        <taxon>Gunneridae</taxon>
        <taxon>Pentapetalae</taxon>
        <taxon>asterids</taxon>
        <taxon>lamiids</taxon>
        <taxon>Lamiales</taxon>
        <taxon>Oleaceae</taxon>
        <taxon>Oleeae</taxon>
        <taxon>Olea</taxon>
    </lineage>
</organism>
<evidence type="ECO:0000313" key="9">
    <source>
        <dbReference type="Proteomes" id="UP000594638"/>
    </source>
</evidence>
<dbReference type="Gene3D" id="1.10.3090.10">
    <property type="entry name" value="cca-adding enzyme, domain 2"/>
    <property type="match status" value="1"/>
</dbReference>
<feature type="region of interest" description="Disordered" evidence="5">
    <location>
        <begin position="665"/>
        <end position="767"/>
    </location>
</feature>
<dbReference type="Proteomes" id="UP000594638">
    <property type="component" value="Unassembled WGS sequence"/>
</dbReference>
<feature type="compositionally biased region" description="Basic and acidic residues" evidence="5">
    <location>
        <begin position="741"/>
        <end position="756"/>
    </location>
</feature>
<evidence type="ECO:0000256" key="5">
    <source>
        <dbReference type="SAM" id="MobiDB-lite"/>
    </source>
</evidence>
<dbReference type="Pfam" id="PF12627">
    <property type="entry name" value="PolyA_pol_RNAbd"/>
    <property type="match status" value="1"/>
</dbReference>
<gene>
    <name evidence="8" type="ORF">OLEA9_A039161</name>
</gene>
<feature type="domain" description="Poly A polymerase head" evidence="6">
    <location>
        <begin position="93"/>
        <end position="219"/>
    </location>
</feature>
<comment type="caution">
    <text evidence="8">The sequence shown here is derived from an EMBL/GenBank/DDBJ whole genome shotgun (WGS) entry which is preliminary data.</text>
</comment>
<comment type="similarity">
    <text evidence="1 4">Belongs to the tRNA nucleotidyltransferase/poly(A) polymerase family.</text>
</comment>
<dbReference type="InterPro" id="IPR052191">
    <property type="entry name" value="tRNA_ntf/polyA_polymerase_I"/>
</dbReference>
<keyword evidence="3" id="KW-0547">Nucleotide-binding</keyword>